<dbReference type="PROSITE" id="PS50915">
    <property type="entry name" value="CRYSTALLIN_BETA_GAMMA"/>
    <property type="match status" value="3"/>
</dbReference>
<comment type="caution">
    <text evidence="6">The sequence shown here is derived from an EMBL/GenBank/DDBJ whole genome shotgun (WGS) entry which is preliminary data.</text>
</comment>
<reference evidence="6 7" key="1">
    <citation type="submission" date="2022-08" db="EMBL/GenBank/DDBJ databases">
        <title>Reclassification of Massilia species as members of the genera Telluria, Duganella, Pseudoduganella, Mokoshia gen. nov. and Zemynaea gen. nov. using orthogonal and non-orthogonal genome-based approaches.</title>
        <authorList>
            <person name="Bowman J.P."/>
        </authorList>
    </citation>
    <scope>NUCLEOTIDE SEQUENCE [LARGE SCALE GENOMIC DNA]</scope>
    <source>
        <strain evidence="6 7">JCM 31316</strain>
    </source>
</reference>
<feature type="region of interest" description="Disordered" evidence="3">
    <location>
        <begin position="101"/>
        <end position="143"/>
    </location>
</feature>
<gene>
    <name evidence="6" type="ORF">NX784_15785</name>
</gene>
<name>A0ABT1ZSZ2_9BURK</name>
<feature type="signal peptide" evidence="4">
    <location>
        <begin position="1"/>
        <end position="20"/>
    </location>
</feature>
<dbReference type="RefSeq" id="WP_258817633.1">
    <property type="nucleotide sequence ID" value="NZ_JANUGW010000010.1"/>
</dbReference>
<feature type="chain" id="PRO_5046035001" evidence="4">
    <location>
        <begin position="21"/>
        <end position="228"/>
    </location>
</feature>
<evidence type="ECO:0000256" key="2">
    <source>
        <dbReference type="ARBA" id="ARBA00022737"/>
    </source>
</evidence>
<feature type="domain" description="Beta/gamma crystallin 'Greek key'" evidence="5">
    <location>
        <begin position="21"/>
        <end position="61"/>
    </location>
</feature>
<comment type="similarity">
    <text evidence="1">Belongs to the beta/gamma-crystallin family.</text>
</comment>
<organism evidence="6 7">
    <name type="scientific">Massilia pinisoli</name>
    <dbReference type="NCBI Taxonomy" id="1772194"/>
    <lineage>
        <taxon>Bacteria</taxon>
        <taxon>Pseudomonadati</taxon>
        <taxon>Pseudomonadota</taxon>
        <taxon>Betaproteobacteria</taxon>
        <taxon>Burkholderiales</taxon>
        <taxon>Oxalobacteraceae</taxon>
        <taxon>Telluria group</taxon>
        <taxon>Massilia</taxon>
    </lineage>
</organism>
<dbReference type="InterPro" id="IPR001064">
    <property type="entry name" value="Beta/gamma_crystallin"/>
</dbReference>
<evidence type="ECO:0000256" key="3">
    <source>
        <dbReference type="SAM" id="MobiDB-lite"/>
    </source>
</evidence>
<feature type="domain" description="Beta/gamma crystallin 'Greek key'" evidence="5">
    <location>
        <begin position="62"/>
        <end position="101"/>
    </location>
</feature>
<feature type="domain" description="Beta/gamma crystallin 'Greek key'" evidence="5">
    <location>
        <begin position="189"/>
        <end position="228"/>
    </location>
</feature>
<evidence type="ECO:0000256" key="4">
    <source>
        <dbReference type="SAM" id="SignalP"/>
    </source>
</evidence>
<proteinExistence type="inferred from homology"/>
<protein>
    <submittedName>
        <fullName evidence="6">Beta/gamma crystallin family protein</fullName>
    </submittedName>
</protein>
<accession>A0ABT1ZSZ2</accession>
<keyword evidence="7" id="KW-1185">Reference proteome</keyword>
<dbReference type="InterPro" id="IPR011024">
    <property type="entry name" value="G_crystallin-like"/>
</dbReference>
<dbReference type="PANTHER" id="PTHR11818">
    <property type="entry name" value="BETA/GAMMA CRYSTALLIN"/>
    <property type="match status" value="1"/>
</dbReference>
<keyword evidence="4" id="KW-0732">Signal</keyword>
<evidence type="ECO:0000256" key="1">
    <source>
        <dbReference type="ARBA" id="ARBA00009646"/>
    </source>
</evidence>
<dbReference type="InterPro" id="IPR050252">
    <property type="entry name" value="Beta/Gamma-Crystallin"/>
</dbReference>
<evidence type="ECO:0000313" key="7">
    <source>
        <dbReference type="Proteomes" id="UP001204151"/>
    </source>
</evidence>
<keyword evidence="2" id="KW-0677">Repeat</keyword>
<dbReference type="SMART" id="SM00247">
    <property type="entry name" value="XTALbg"/>
    <property type="match status" value="2"/>
</dbReference>
<dbReference type="PANTHER" id="PTHR11818:SF42">
    <property type="entry name" value="VOLTAGE-GATED HYDROGEN CHANNEL 1"/>
    <property type="match status" value="1"/>
</dbReference>
<sequence length="228" mass="25628">MKRLLAAAAVLATFTHAAFAGELTLFSDSNFRGQRVTIDRDATNLGDLNFNDRASSVVIRSGTWLLCEHANFGGRCAEFGPGEYRELPGFNDAISSARQVDRGEGRWRDRDRDHDRDEWRDRDHDGRRDDDRGGYREGGGGWGNRGGADVMMFAGPGFEGPQVQLSQDVRAMSDVGFNDRASSMIIREGRWEFCEHADFRGECIVLGPGRYEGLQRMSNRISSMRRVR</sequence>
<evidence type="ECO:0000259" key="5">
    <source>
        <dbReference type="PROSITE" id="PS50915"/>
    </source>
</evidence>
<evidence type="ECO:0000313" key="6">
    <source>
        <dbReference type="EMBL" id="MCS0583050.1"/>
    </source>
</evidence>
<dbReference type="Gene3D" id="2.60.20.10">
    <property type="entry name" value="Crystallins"/>
    <property type="match status" value="2"/>
</dbReference>
<dbReference type="EMBL" id="JANUGW010000010">
    <property type="protein sequence ID" value="MCS0583050.1"/>
    <property type="molecule type" value="Genomic_DNA"/>
</dbReference>
<dbReference type="Proteomes" id="UP001204151">
    <property type="component" value="Unassembled WGS sequence"/>
</dbReference>
<feature type="compositionally biased region" description="Basic and acidic residues" evidence="3">
    <location>
        <begin position="101"/>
        <end position="135"/>
    </location>
</feature>
<dbReference type="SUPFAM" id="SSF49695">
    <property type="entry name" value="gamma-Crystallin-like"/>
    <property type="match status" value="2"/>
</dbReference>
<dbReference type="Pfam" id="PF00030">
    <property type="entry name" value="Crystall"/>
    <property type="match status" value="2"/>
</dbReference>